<evidence type="ECO:0000313" key="2">
    <source>
        <dbReference type="Proteomes" id="UP000320055"/>
    </source>
</evidence>
<reference evidence="1 2" key="1">
    <citation type="submission" date="2019-01" db="EMBL/GenBank/DDBJ databases">
        <authorList>
            <person name="Brito A."/>
        </authorList>
    </citation>
    <scope>NUCLEOTIDE SEQUENCE [LARGE SCALE GENOMIC DNA]</scope>
    <source>
        <strain evidence="1">1</strain>
    </source>
</reference>
<organism evidence="1 2">
    <name type="scientific">Hyella patelloides LEGE 07179</name>
    <dbReference type="NCBI Taxonomy" id="945734"/>
    <lineage>
        <taxon>Bacteria</taxon>
        <taxon>Bacillati</taxon>
        <taxon>Cyanobacteriota</taxon>
        <taxon>Cyanophyceae</taxon>
        <taxon>Pleurocapsales</taxon>
        <taxon>Hyellaceae</taxon>
        <taxon>Hyella</taxon>
    </lineage>
</organism>
<protein>
    <submittedName>
        <fullName evidence="1">Uncharacterized protein</fullName>
    </submittedName>
</protein>
<gene>
    <name evidence="1" type="ORF">H1P_1830023</name>
</gene>
<name>A0A563VP61_9CYAN</name>
<dbReference type="AlphaFoldDB" id="A0A563VP61"/>
<dbReference type="Proteomes" id="UP000320055">
    <property type="component" value="Unassembled WGS sequence"/>
</dbReference>
<proteinExistence type="predicted"/>
<accession>A0A563VP61</accession>
<sequence>MIALLIFGIYLANGGGISQRMYEKSKKLRQPSNHNPNHCYMDECFSSFR</sequence>
<keyword evidence="2" id="KW-1185">Reference proteome</keyword>
<evidence type="ECO:0000313" key="1">
    <source>
        <dbReference type="EMBL" id="VEP13125.1"/>
    </source>
</evidence>
<dbReference type="EMBL" id="CAACVJ010000094">
    <property type="protein sequence ID" value="VEP13125.1"/>
    <property type="molecule type" value="Genomic_DNA"/>
</dbReference>